<protein>
    <submittedName>
        <fullName evidence="7">Multidrug ABC transporter permease</fullName>
    </submittedName>
</protein>
<feature type="transmembrane region" description="Helical" evidence="5">
    <location>
        <begin position="102"/>
        <end position="131"/>
    </location>
</feature>
<evidence type="ECO:0000259" key="6">
    <source>
        <dbReference type="Pfam" id="PF01061"/>
    </source>
</evidence>
<dbReference type="OrthoDB" id="63188at2"/>
<proteinExistence type="predicted"/>
<feature type="transmembrane region" description="Helical" evidence="5">
    <location>
        <begin position="21"/>
        <end position="39"/>
    </location>
</feature>
<dbReference type="PANTHER" id="PTHR43229">
    <property type="entry name" value="NODULATION PROTEIN J"/>
    <property type="match status" value="1"/>
</dbReference>
<evidence type="ECO:0000313" key="7">
    <source>
        <dbReference type="EMBL" id="KRL01150.1"/>
    </source>
</evidence>
<feature type="domain" description="ABC-2 type transporter transmembrane" evidence="6">
    <location>
        <begin position="5"/>
        <end position="213"/>
    </location>
</feature>
<name>A0A0R1LZX9_9LACO</name>
<feature type="transmembrane region" description="Helical" evidence="5">
    <location>
        <begin position="166"/>
        <end position="186"/>
    </location>
</feature>
<feature type="transmembrane region" description="Helical" evidence="5">
    <location>
        <begin position="230"/>
        <end position="249"/>
    </location>
</feature>
<dbReference type="PATRIC" id="fig|1423731.3.peg.1326"/>
<evidence type="ECO:0000256" key="4">
    <source>
        <dbReference type="ARBA" id="ARBA00023136"/>
    </source>
</evidence>
<dbReference type="GO" id="GO:0140359">
    <property type="term" value="F:ABC-type transporter activity"/>
    <property type="evidence" value="ECO:0007669"/>
    <property type="project" value="InterPro"/>
</dbReference>
<dbReference type="Pfam" id="PF01061">
    <property type="entry name" value="ABC2_membrane"/>
    <property type="match status" value="1"/>
</dbReference>
<dbReference type="GO" id="GO:0016020">
    <property type="term" value="C:membrane"/>
    <property type="evidence" value="ECO:0007669"/>
    <property type="project" value="UniProtKB-SubCell"/>
</dbReference>
<organism evidence="7 8">
    <name type="scientific">Liquorilactobacillus capillatus DSM 19910</name>
    <dbReference type="NCBI Taxonomy" id="1423731"/>
    <lineage>
        <taxon>Bacteria</taxon>
        <taxon>Bacillati</taxon>
        <taxon>Bacillota</taxon>
        <taxon>Bacilli</taxon>
        <taxon>Lactobacillales</taxon>
        <taxon>Lactobacillaceae</taxon>
        <taxon>Liquorilactobacillus</taxon>
    </lineage>
</organism>
<comment type="caution">
    <text evidence="7">The sequence shown here is derived from an EMBL/GenBank/DDBJ whole genome shotgun (WGS) entry which is preliminary data.</text>
</comment>
<evidence type="ECO:0000313" key="8">
    <source>
        <dbReference type="Proteomes" id="UP000051621"/>
    </source>
</evidence>
<keyword evidence="3 5" id="KW-1133">Transmembrane helix</keyword>
<evidence type="ECO:0000256" key="3">
    <source>
        <dbReference type="ARBA" id="ARBA00022989"/>
    </source>
</evidence>
<sequence>MKINQILAVIKLNSRLQLADPTVQFIMVLVPLVMAPFMLPAAKIQLVTEGYLHANGSEQVIPGLAILFSFFSLQLIIQMFFDESNWNTWDRQQVSATSLPEIIFGKIFVSYLVQLFQLVTVVVLSIVLFKFYINGSWVAFIAIIFSFAATLTFFGTLLISWTKSAVMALSLSNLLGILMAGLGGSLSPIDSFPHWAKLIAKVDPAYWALTAIKDISLNHGNLHSVYHSLLALWCMAIILCVLSLIGFYYRPLKEGNN</sequence>
<keyword evidence="2 5" id="KW-0812">Transmembrane</keyword>
<dbReference type="AlphaFoldDB" id="A0A0R1LZX9"/>
<dbReference type="PANTHER" id="PTHR43229:SF6">
    <property type="entry name" value="ABC-TYPE MULTIDRUG TRANSPORT SYSTEM, PERMEASE COMPONENT"/>
    <property type="match status" value="1"/>
</dbReference>
<evidence type="ECO:0000256" key="2">
    <source>
        <dbReference type="ARBA" id="ARBA00022692"/>
    </source>
</evidence>
<dbReference type="InterPro" id="IPR013525">
    <property type="entry name" value="ABC2_TM"/>
</dbReference>
<comment type="subcellular location">
    <subcellularLocation>
        <location evidence="1">Membrane</location>
        <topology evidence="1">Multi-pass membrane protein</topology>
    </subcellularLocation>
</comment>
<gene>
    <name evidence="7" type="ORF">FC81_GL001290</name>
</gene>
<dbReference type="EMBL" id="AZEF01000027">
    <property type="protein sequence ID" value="KRL01150.1"/>
    <property type="molecule type" value="Genomic_DNA"/>
</dbReference>
<evidence type="ECO:0000256" key="1">
    <source>
        <dbReference type="ARBA" id="ARBA00004141"/>
    </source>
</evidence>
<dbReference type="InterPro" id="IPR051784">
    <property type="entry name" value="Nod_factor_ABC_transporter"/>
</dbReference>
<reference evidence="7 8" key="1">
    <citation type="journal article" date="2015" name="Genome Announc.">
        <title>Expanding the biotechnology potential of lactobacilli through comparative genomics of 213 strains and associated genera.</title>
        <authorList>
            <person name="Sun Z."/>
            <person name="Harris H.M."/>
            <person name="McCann A."/>
            <person name="Guo C."/>
            <person name="Argimon S."/>
            <person name="Zhang W."/>
            <person name="Yang X."/>
            <person name="Jeffery I.B."/>
            <person name="Cooney J.C."/>
            <person name="Kagawa T.F."/>
            <person name="Liu W."/>
            <person name="Song Y."/>
            <person name="Salvetti E."/>
            <person name="Wrobel A."/>
            <person name="Rasinkangas P."/>
            <person name="Parkhill J."/>
            <person name="Rea M.C."/>
            <person name="O'Sullivan O."/>
            <person name="Ritari J."/>
            <person name="Douillard F.P."/>
            <person name="Paul Ross R."/>
            <person name="Yang R."/>
            <person name="Briner A.E."/>
            <person name="Felis G.E."/>
            <person name="de Vos W.M."/>
            <person name="Barrangou R."/>
            <person name="Klaenhammer T.R."/>
            <person name="Caufield P.W."/>
            <person name="Cui Y."/>
            <person name="Zhang H."/>
            <person name="O'Toole P.W."/>
        </authorList>
    </citation>
    <scope>NUCLEOTIDE SEQUENCE [LARGE SCALE GENOMIC DNA]</scope>
    <source>
        <strain evidence="7 8">DSM 19910</strain>
    </source>
</reference>
<feature type="transmembrane region" description="Helical" evidence="5">
    <location>
        <begin position="137"/>
        <end position="159"/>
    </location>
</feature>
<accession>A0A0R1LZX9</accession>
<keyword evidence="4 5" id="KW-0472">Membrane</keyword>
<evidence type="ECO:0000256" key="5">
    <source>
        <dbReference type="SAM" id="Phobius"/>
    </source>
</evidence>
<keyword evidence="8" id="KW-1185">Reference proteome</keyword>
<feature type="transmembrane region" description="Helical" evidence="5">
    <location>
        <begin position="59"/>
        <end position="81"/>
    </location>
</feature>
<dbReference type="RefSeq" id="WP_057744239.1">
    <property type="nucleotide sequence ID" value="NZ_AZEF01000027.1"/>
</dbReference>
<dbReference type="STRING" id="1423731.FC81_GL001290"/>
<dbReference type="Proteomes" id="UP000051621">
    <property type="component" value="Unassembled WGS sequence"/>
</dbReference>